<accession>K1JKH6</accession>
<dbReference type="Pfam" id="PF22688">
    <property type="entry name" value="Hda_lid"/>
    <property type="match status" value="1"/>
</dbReference>
<dbReference type="HOGENOM" id="CLU_072265_1_0_4"/>
<dbReference type="SUPFAM" id="SSF52540">
    <property type="entry name" value="P-loop containing nucleoside triphosphate hydrolases"/>
    <property type="match status" value="1"/>
</dbReference>
<name>K1JKH6_9BURK</name>
<evidence type="ECO:0000313" key="2">
    <source>
        <dbReference type="EMBL" id="EKB30681.1"/>
    </source>
</evidence>
<feature type="domain" description="Hda lid" evidence="1">
    <location>
        <begin position="148"/>
        <end position="210"/>
    </location>
</feature>
<dbReference type="GO" id="GO:0032297">
    <property type="term" value="P:negative regulation of DNA-templated DNA replication initiation"/>
    <property type="evidence" value="ECO:0007669"/>
    <property type="project" value="TreeGrafter"/>
</dbReference>
<dbReference type="eggNOG" id="COG0593">
    <property type="taxonomic scope" value="Bacteria"/>
</dbReference>
<dbReference type="PATRIC" id="fig|742823.3.peg.1723"/>
<proteinExistence type="predicted"/>
<dbReference type="Gene3D" id="1.10.8.60">
    <property type="match status" value="1"/>
</dbReference>
<dbReference type="Gene3D" id="3.40.50.300">
    <property type="entry name" value="P-loop containing nucleotide triphosphate hydrolases"/>
    <property type="match status" value="1"/>
</dbReference>
<dbReference type="STRING" id="742823.HMPREF9465_01728"/>
<evidence type="ECO:0000313" key="3">
    <source>
        <dbReference type="Proteomes" id="UP000005835"/>
    </source>
</evidence>
<reference evidence="2 3" key="1">
    <citation type="submission" date="2012-05" db="EMBL/GenBank/DDBJ databases">
        <title>The Genome Sequence of Sutterella wadsworthensis 2_1_59BFAA.</title>
        <authorList>
            <consortium name="The Broad Institute Genome Sequencing Platform"/>
            <person name="Earl A."/>
            <person name="Ward D."/>
            <person name="Feldgarden M."/>
            <person name="Gevers D."/>
            <person name="Daigneault M."/>
            <person name="Strauss J."/>
            <person name="Allen-Vercoe E."/>
            <person name="Walker B."/>
            <person name="Young S.K."/>
            <person name="Zeng Q."/>
            <person name="Gargeya S."/>
            <person name="Fitzgerald M."/>
            <person name="Haas B."/>
            <person name="Abouelleil A."/>
            <person name="Alvarado L."/>
            <person name="Arachchi H.M."/>
            <person name="Berlin A.M."/>
            <person name="Chapman S.B."/>
            <person name="Goldberg J."/>
            <person name="Griggs A."/>
            <person name="Gujja S."/>
            <person name="Hansen M."/>
            <person name="Howarth C."/>
            <person name="Imamovic A."/>
            <person name="Larimer J."/>
            <person name="McCowen C."/>
            <person name="Montmayeur A."/>
            <person name="Murphy C."/>
            <person name="Neiman D."/>
            <person name="Pearson M."/>
            <person name="Priest M."/>
            <person name="Roberts A."/>
            <person name="Saif S."/>
            <person name="Shea T."/>
            <person name="Sisk P."/>
            <person name="Sykes S."/>
            <person name="Wortman J."/>
            <person name="Nusbaum C."/>
            <person name="Birren B."/>
        </authorList>
    </citation>
    <scope>NUCLEOTIDE SEQUENCE [LARGE SCALE GENOMIC DNA]</scope>
    <source>
        <strain evidence="2 3">2_1_59BFAA</strain>
    </source>
</reference>
<comment type="caution">
    <text evidence="2">The sequence shown here is derived from an EMBL/GenBank/DDBJ whole genome shotgun (WGS) entry which is preliminary data.</text>
</comment>
<dbReference type="InterPro" id="IPR027417">
    <property type="entry name" value="P-loop_NTPase"/>
</dbReference>
<sequence>MYEHEPDQYLLDLQERDKPTLDNFVVGANGEAVSVLREVAAGCGPTFVYLYGPKGAGLTHLLRSLVPEEGFRVPMFDPKVPLYVVDDVDELDPGWALQLLALQNAVRGTPGMHLVCAGRVPAAQLPLPEVVRSRLAWGLCYAIRPLDDEERLAELHRQAARRGIELTPDILHWMGANLPRDMRTLTCVLDEADRLGLQKQRRVTLPLLREAVTSLDERQHARQAY</sequence>
<dbReference type="PANTHER" id="PTHR30050:SF5">
    <property type="entry name" value="DNAA REGULATORY INACTIVATOR HDA"/>
    <property type="match status" value="1"/>
</dbReference>
<gene>
    <name evidence="2" type="ORF">HMPREF9465_01728</name>
</gene>
<dbReference type="EMBL" id="ADMG01000037">
    <property type="protein sequence ID" value="EKB30681.1"/>
    <property type="molecule type" value="Genomic_DNA"/>
</dbReference>
<keyword evidence="3" id="KW-1185">Reference proteome</keyword>
<dbReference type="AlphaFoldDB" id="K1JKH6"/>
<dbReference type="RefSeq" id="WP_005436109.1">
    <property type="nucleotide sequence ID" value="NZ_JH815518.1"/>
</dbReference>
<dbReference type="OrthoDB" id="9784878at2"/>
<dbReference type="GO" id="GO:0006270">
    <property type="term" value="P:DNA replication initiation"/>
    <property type="evidence" value="ECO:0007669"/>
    <property type="project" value="TreeGrafter"/>
</dbReference>
<organism evidence="2 3">
    <name type="scientific">Sutterella wadsworthensis 2_1_59BFAA</name>
    <dbReference type="NCBI Taxonomy" id="742823"/>
    <lineage>
        <taxon>Bacteria</taxon>
        <taxon>Pseudomonadati</taxon>
        <taxon>Pseudomonadota</taxon>
        <taxon>Betaproteobacteria</taxon>
        <taxon>Burkholderiales</taxon>
        <taxon>Sutterellaceae</taxon>
        <taxon>Sutterella</taxon>
    </lineage>
</organism>
<dbReference type="PANTHER" id="PTHR30050">
    <property type="entry name" value="CHROMOSOMAL REPLICATION INITIATOR PROTEIN DNAA"/>
    <property type="match status" value="1"/>
</dbReference>
<evidence type="ECO:0000259" key="1">
    <source>
        <dbReference type="Pfam" id="PF22688"/>
    </source>
</evidence>
<dbReference type="InterPro" id="IPR055199">
    <property type="entry name" value="Hda_lid"/>
</dbReference>
<protein>
    <submittedName>
        <fullName evidence="2">DnaA regulatory inactivator Hda</fullName>
    </submittedName>
</protein>
<dbReference type="Proteomes" id="UP000005835">
    <property type="component" value="Unassembled WGS sequence"/>
</dbReference>